<proteinExistence type="predicted"/>
<accession>A0AAV7QN96</accession>
<dbReference type="Proteomes" id="UP001066276">
    <property type="component" value="Chromosome 6"/>
</dbReference>
<evidence type="ECO:0000313" key="1">
    <source>
        <dbReference type="EMBL" id="KAJ1141525.1"/>
    </source>
</evidence>
<protein>
    <submittedName>
        <fullName evidence="1">Uncharacterized protein</fullName>
    </submittedName>
</protein>
<organism evidence="1 2">
    <name type="scientific">Pleurodeles waltl</name>
    <name type="common">Iberian ribbed newt</name>
    <dbReference type="NCBI Taxonomy" id="8319"/>
    <lineage>
        <taxon>Eukaryota</taxon>
        <taxon>Metazoa</taxon>
        <taxon>Chordata</taxon>
        <taxon>Craniata</taxon>
        <taxon>Vertebrata</taxon>
        <taxon>Euteleostomi</taxon>
        <taxon>Amphibia</taxon>
        <taxon>Batrachia</taxon>
        <taxon>Caudata</taxon>
        <taxon>Salamandroidea</taxon>
        <taxon>Salamandridae</taxon>
        <taxon>Pleurodelinae</taxon>
        <taxon>Pleurodeles</taxon>
    </lineage>
</organism>
<keyword evidence="2" id="KW-1185">Reference proteome</keyword>
<sequence>MEAATYPTLLRLCIPPAGANSDDSNASWKLPRVLELSTSLGRLTTGDGRHVSGGATVQGHSRAAGGACGGVCHGGAGSGVYPGGAGGVVSGGGVRCRTGWRGRGQKDVGTFFTLAGGGMSLPSLRGTLAALMVGALHDPAVAGTTVPWDVVAEVLGWDLESLTLGEGRGEV</sequence>
<gene>
    <name evidence="1" type="ORF">NDU88_007855</name>
</gene>
<dbReference type="EMBL" id="JANPWB010000010">
    <property type="protein sequence ID" value="KAJ1141525.1"/>
    <property type="molecule type" value="Genomic_DNA"/>
</dbReference>
<dbReference type="AlphaFoldDB" id="A0AAV7QN96"/>
<comment type="caution">
    <text evidence="1">The sequence shown here is derived from an EMBL/GenBank/DDBJ whole genome shotgun (WGS) entry which is preliminary data.</text>
</comment>
<reference evidence="1" key="1">
    <citation type="journal article" date="2022" name="bioRxiv">
        <title>Sequencing and chromosome-scale assembly of the giantPleurodeles waltlgenome.</title>
        <authorList>
            <person name="Brown T."/>
            <person name="Elewa A."/>
            <person name="Iarovenko S."/>
            <person name="Subramanian E."/>
            <person name="Araus A.J."/>
            <person name="Petzold A."/>
            <person name="Susuki M."/>
            <person name="Suzuki K.-i.T."/>
            <person name="Hayashi T."/>
            <person name="Toyoda A."/>
            <person name="Oliveira C."/>
            <person name="Osipova E."/>
            <person name="Leigh N.D."/>
            <person name="Simon A."/>
            <person name="Yun M.H."/>
        </authorList>
    </citation>
    <scope>NUCLEOTIDE SEQUENCE</scope>
    <source>
        <strain evidence="1">20211129_DDA</strain>
        <tissue evidence="1">Liver</tissue>
    </source>
</reference>
<evidence type="ECO:0000313" key="2">
    <source>
        <dbReference type="Proteomes" id="UP001066276"/>
    </source>
</evidence>
<name>A0AAV7QN96_PLEWA</name>